<feature type="domain" description="PepSY" evidence="1">
    <location>
        <begin position="192"/>
        <end position="253"/>
    </location>
</feature>
<reference evidence="2 3" key="1">
    <citation type="submission" date="2024-03" db="EMBL/GenBank/DDBJ databases">
        <title>Human intestinal bacterial collection.</title>
        <authorList>
            <person name="Pauvert C."/>
            <person name="Hitch T.C.A."/>
            <person name="Clavel T."/>
        </authorList>
    </citation>
    <scope>NUCLEOTIDE SEQUENCE [LARGE SCALE GENOMIC DNA]</scope>
    <source>
        <strain evidence="2 3">CLA-SR-H021</strain>
    </source>
</reference>
<accession>A0ABV1D6N0</accession>
<gene>
    <name evidence="2" type="ORF">WMQ36_09715</name>
</gene>
<feature type="domain" description="PepSY" evidence="1">
    <location>
        <begin position="112"/>
        <end position="174"/>
    </location>
</feature>
<sequence length="259" mass="28927">MKKIAAVMGTAFAIGVLFIPATMDVLAADITEARAREIAMEHAGVSEKKIPFIKAELDDEDGKTIYEVKFHTRDREEYEYEIDVSSGRIIKAEYDANVGSNGRDGQKDSYIKPERAKKIAAEHAGFSVSEVTFVKTKLDYEDGRQVYEVEFVTDDNREFDYEIDPVSGKILSYEQDARHYDKDAGSGGDTKKITLGKAKEIALKRAGVKASQATFTKAKQDWDDGRLIYKGEFVSGGLEYEFKIDAGTGEIVDWDVEDD</sequence>
<dbReference type="InterPro" id="IPR025711">
    <property type="entry name" value="PepSY"/>
</dbReference>
<dbReference type="Proteomes" id="UP001454086">
    <property type="component" value="Unassembled WGS sequence"/>
</dbReference>
<evidence type="ECO:0000313" key="3">
    <source>
        <dbReference type="Proteomes" id="UP001454086"/>
    </source>
</evidence>
<organism evidence="2 3">
    <name type="scientific">Enterocloster hominis</name>
    <name type="common">ex Hitch et al. 2024</name>
    <dbReference type="NCBI Taxonomy" id="1917870"/>
    <lineage>
        <taxon>Bacteria</taxon>
        <taxon>Bacillati</taxon>
        <taxon>Bacillota</taxon>
        <taxon>Clostridia</taxon>
        <taxon>Lachnospirales</taxon>
        <taxon>Lachnospiraceae</taxon>
        <taxon>Enterocloster</taxon>
    </lineage>
</organism>
<dbReference type="Pfam" id="PF03413">
    <property type="entry name" value="PepSY"/>
    <property type="match status" value="3"/>
</dbReference>
<feature type="domain" description="PepSY" evidence="1">
    <location>
        <begin position="30"/>
        <end position="93"/>
    </location>
</feature>
<dbReference type="Gene3D" id="3.10.450.40">
    <property type="match status" value="3"/>
</dbReference>
<proteinExistence type="predicted"/>
<dbReference type="RefSeq" id="WP_040381915.1">
    <property type="nucleotide sequence ID" value="NZ_JBBMFM010000028.1"/>
</dbReference>
<protein>
    <submittedName>
        <fullName evidence="2">PepSY domain-containing protein</fullName>
    </submittedName>
</protein>
<name>A0ABV1D6N0_9FIRM</name>
<dbReference type="EMBL" id="JBBMFM010000028">
    <property type="protein sequence ID" value="MEQ2425247.1"/>
    <property type="molecule type" value="Genomic_DNA"/>
</dbReference>
<evidence type="ECO:0000313" key="2">
    <source>
        <dbReference type="EMBL" id="MEQ2425247.1"/>
    </source>
</evidence>
<comment type="caution">
    <text evidence="2">The sequence shown here is derived from an EMBL/GenBank/DDBJ whole genome shotgun (WGS) entry which is preliminary data.</text>
</comment>
<evidence type="ECO:0000259" key="1">
    <source>
        <dbReference type="Pfam" id="PF03413"/>
    </source>
</evidence>
<keyword evidence="3" id="KW-1185">Reference proteome</keyword>